<comment type="caution">
    <text evidence="6">The sequence shown here is derived from an EMBL/GenBank/DDBJ whole genome shotgun (WGS) entry which is preliminary data.</text>
</comment>
<dbReference type="PANTHER" id="PTHR10133">
    <property type="entry name" value="DNA POLYMERASE I"/>
    <property type="match status" value="1"/>
</dbReference>
<gene>
    <name evidence="6" type="ORF">GCM10025874_09700</name>
</gene>
<dbReference type="SUPFAM" id="SSF56672">
    <property type="entry name" value="DNA/RNA polymerases"/>
    <property type="match status" value="1"/>
</dbReference>
<evidence type="ECO:0000256" key="4">
    <source>
        <dbReference type="SAM" id="MobiDB-lite"/>
    </source>
</evidence>
<dbReference type="EC" id="2.7.7.7" evidence="1"/>
<comment type="catalytic activity">
    <reaction evidence="3">
        <text>DNA(n) + a 2'-deoxyribonucleoside 5'-triphosphate = DNA(n+1) + diphosphate</text>
        <dbReference type="Rhea" id="RHEA:22508"/>
        <dbReference type="Rhea" id="RHEA-COMP:17339"/>
        <dbReference type="Rhea" id="RHEA-COMP:17340"/>
        <dbReference type="ChEBI" id="CHEBI:33019"/>
        <dbReference type="ChEBI" id="CHEBI:61560"/>
        <dbReference type="ChEBI" id="CHEBI:173112"/>
        <dbReference type="EC" id="2.7.7.7"/>
    </reaction>
</comment>
<dbReference type="CDD" id="cd06444">
    <property type="entry name" value="DNA_pol_A"/>
    <property type="match status" value="1"/>
</dbReference>
<dbReference type="InterPro" id="IPR001098">
    <property type="entry name" value="DNA-dir_DNA_pol_A_palm_dom"/>
</dbReference>
<evidence type="ECO:0000259" key="5">
    <source>
        <dbReference type="SMART" id="SM00482"/>
    </source>
</evidence>
<organism evidence="6 7">
    <name type="scientific">Arenivirga flava</name>
    <dbReference type="NCBI Taxonomy" id="1930060"/>
    <lineage>
        <taxon>Bacteria</taxon>
        <taxon>Bacillati</taxon>
        <taxon>Actinomycetota</taxon>
        <taxon>Actinomycetes</taxon>
        <taxon>Micrococcales</taxon>
        <taxon>Microbacteriaceae</taxon>
        <taxon>Arenivirga</taxon>
    </lineage>
</organism>
<dbReference type="GO" id="GO:0006302">
    <property type="term" value="P:double-strand break repair"/>
    <property type="evidence" value="ECO:0007669"/>
    <property type="project" value="TreeGrafter"/>
</dbReference>
<dbReference type="Gene3D" id="3.30.70.370">
    <property type="match status" value="1"/>
</dbReference>
<evidence type="ECO:0000256" key="1">
    <source>
        <dbReference type="ARBA" id="ARBA00012417"/>
    </source>
</evidence>
<protein>
    <recommendedName>
        <fullName evidence="1">DNA-directed DNA polymerase</fullName>
        <ecNumber evidence="1">2.7.7.7</ecNumber>
    </recommendedName>
</protein>
<dbReference type="EMBL" id="BSUL01000001">
    <property type="protein sequence ID" value="GMA27717.1"/>
    <property type="molecule type" value="Genomic_DNA"/>
</dbReference>
<keyword evidence="2" id="KW-0235">DNA replication</keyword>
<dbReference type="PANTHER" id="PTHR10133:SF27">
    <property type="entry name" value="DNA POLYMERASE NU"/>
    <property type="match status" value="1"/>
</dbReference>
<dbReference type="InterPro" id="IPR002298">
    <property type="entry name" value="DNA_polymerase_A"/>
</dbReference>
<keyword evidence="6" id="KW-0540">Nuclease</keyword>
<reference evidence="6 7" key="1">
    <citation type="journal article" date="2014" name="Int. J. Syst. Evol. Microbiol.">
        <title>Complete genome sequence of Corynebacterium casei LMG S-19264T (=DSM 44701T), isolated from a smear-ripened cheese.</title>
        <authorList>
            <consortium name="US DOE Joint Genome Institute (JGI-PGF)"/>
            <person name="Walter F."/>
            <person name="Albersmeier A."/>
            <person name="Kalinowski J."/>
            <person name="Ruckert C."/>
        </authorList>
    </citation>
    <scope>NUCLEOTIDE SEQUENCE [LARGE SCALE GENOMIC DNA]</scope>
    <source>
        <strain evidence="6 7">NBRC 112289</strain>
    </source>
</reference>
<dbReference type="Gene3D" id="1.10.150.20">
    <property type="entry name" value="5' to 3' exonuclease, C-terminal subdomain"/>
    <property type="match status" value="1"/>
</dbReference>
<dbReference type="SMART" id="SM00482">
    <property type="entry name" value="POLAc"/>
    <property type="match status" value="1"/>
</dbReference>
<sequence length="566" mass="60850">MHVLLDGPAAAPRLTRLDEHGAPSAEPETVAPEGLAERMRAIEVAERPRWVWDDTALRYPAVVAAGVRLARCHDLRLSRAILRRSARTAGTSLAGSPPDGWDREPLPPAAPDAGEALFDLGADALGELPADALDEYARQRAAIAASTAPGALGALLAVESAGALIAVELRRAGLPWDRERHEAVLESMLGPRPAPGRRPRGLERILDELRAITGLRALNPDSPTVLVAQLRSIGVMVGSTNQWELQEIDHPAIAPLLEYKKRARLMTANGWNWLDAWVRGGRFRPDYVPGGVVTGRWATNGGGALQLPAQLRSAARADPGWRLVVADAAQLEPRILAALAGDRAMREAGRGRDLYRGMVDRGVVATREHAKLGMLGAMYGGTTGESARLLPQLARAFPRALALVEHAAREGEQGRVVSTLLGRSSPSPSLEWRALQARAAEPDAADAEVRRARTEARSWGRFTRNFVVQGTAAEWALAWMAAVRRGLRQLPEAAAAGRAPGPFGEQAHLVYFLHDEVIVHVPEEQAEDAALIVREGALEAGRLLFPGEPLDVPVTAAIVEDYGQAK</sequence>
<evidence type="ECO:0000313" key="6">
    <source>
        <dbReference type="EMBL" id="GMA27717.1"/>
    </source>
</evidence>
<dbReference type="NCBIfam" id="NF011538">
    <property type="entry name" value="PRK14975.1-1"/>
    <property type="match status" value="1"/>
</dbReference>
<dbReference type="GO" id="GO:0004527">
    <property type="term" value="F:exonuclease activity"/>
    <property type="evidence" value="ECO:0007669"/>
    <property type="project" value="UniProtKB-KW"/>
</dbReference>
<dbReference type="InterPro" id="IPR043502">
    <property type="entry name" value="DNA/RNA_pol_sf"/>
</dbReference>
<keyword evidence="6" id="KW-0378">Hydrolase</keyword>
<proteinExistence type="predicted"/>
<dbReference type="Proteomes" id="UP001157160">
    <property type="component" value="Unassembled WGS sequence"/>
</dbReference>
<evidence type="ECO:0000256" key="2">
    <source>
        <dbReference type="ARBA" id="ARBA00022705"/>
    </source>
</evidence>
<keyword evidence="7" id="KW-1185">Reference proteome</keyword>
<keyword evidence="6" id="KW-0269">Exonuclease</keyword>
<evidence type="ECO:0000313" key="7">
    <source>
        <dbReference type="Proteomes" id="UP001157160"/>
    </source>
</evidence>
<dbReference type="Pfam" id="PF00476">
    <property type="entry name" value="DNA_pol_A"/>
    <property type="match status" value="1"/>
</dbReference>
<dbReference type="AlphaFoldDB" id="A0AA37UIA2"/>
<dbReference type="GO" id="GO:0003677">
    <property type="term" value="F:DNA binding"/>
    <property type="evidence" value="ECO:0007669"/>
    <property type="project" value="InterPro"/>
</dbReference>
<evidence type="ECO:0000256" key="3">
    <source>
        <dbReference type="ARBA" id="ARBA00049244"/>
    </source>
</evidence>
<feature type="region of interest" description="Disordered" evidence="4">
    <location>
        <begin position="88"/>
        <end position="112"/>
    </location>
</feature>
<dbReference type="GO" id="GO:0006261">
    <property type="term" value="P:DNA-templated DNA replication"/>
    <property type="evidence" value="ECO:0007669"/>
    <property type="project" value="InterPro"/>
</dbReference>
<feature type="domain" description="DNA-directed DNA polymerase family A palm" evidence="5">
    <location>
        <begin position="310"/>
        <end position="525"/>
    </location>
</feature>
<dbReference type="RefSeq" id="WP_284230522.1">
    <property type="nucleotide sequence ID" value="NZ_BSUL01000001.1"/>
</dbReference>
<name>A0AA37UIA2_9MICO</name>
<dbReference type="GO" id="GO:0003887">
    <property type="term" value="F:DNA-directed DNA polymerase activity"/>
    <property type="evidence" value="ECO:0007669"/>
    <property type="project" value="UniProtKB-EC"/>
</dbReference>
<accession>A0AA37UIA2</accession>